<dbReference type="InterPro" id="IPR041664">
    <property type="entry name" value="AAA_16"/>
</dbReference>
<keyword evidence="4" id="KW-0804">Transcription</keyword>
<gene>
    <name evidence="5" type="ORF">BST26_10340</name>
</gene>
<dbReference type="InterPro" id="IPR001867">
    <property type="entry name" value="OmpR/PhoB-type_DNA-bd"/>
</dbReference>
<dbReference type="InterPro" id="IPR051677">
    <property type="entry name" value="AfsR-DnrI-RedD_regulator"/>
</dbReference>
<dbReference type="PANTHER" id="PTHR35807:SF1">
    <property type="entry name" value="TRANSCRIPTIONAL REGULATOR REDD"/>
    <property type="match status" value="1"/>
</dbReference>
<dbReference type="Gene3D" id="1.25.40.10">
    <property type="entry name" value="Tetratricopeptide repeat domain"/>
    <property type="match status" value="1"/>
</dbReference>
<dbReference type="Pfam" id="PF00486">
    <property type="entry name" value="Trans_reg_C"/>
    <property type="match status" value="1"/>
</dbReference>
<evidence type="ECO:0000256" key="4">
    <source>
        <dbReference type="ARBA" id="ARBA00023163"/>
    </source>
</evidence>
<dbReference type="InterPro" id="IPR011990">
    <property type="entry name" value="TPR-like_helical_dom_sf"/>
</dbReference>
<dbReference type="CDD" id="cd00383">
    <property type="entry name" value="trans_reg_C"/>
    <property type="match status" value="1"/>
</dbReference>
<dbReference type="CDD" id="cd15831">
    <property type="entry name" value="BTAD"/>
    <property type="match status" value="1"/>
</dbReference>
<dbReference type="PROSITE" id="PS51755">
    <property type="entry name" value="OMPR_PHOB"/>
    <property type="match status" value="1"/>
</dbReference>
<dbReference type="InterPro" id="IPR027417">
    <property type="entry name" value="P-loop_NTPase"/>
</dbReference>
<evidence type="ECO:0000256" key="3">
    <source>
        <dbReference type="ARBA" id="ARBA00023125"/>
    </source>
</evidence>
<dbReference type="Proteomes" id="UP000192801">
    <property type="component" value="Unassembled WGS sequence"/>
</dbReference>
<dbReference type="InterPro" id="IPR036388">
    <property type="entry name" value="WH-like_DNA-bd_sf"/>
</dbReference>
<dbReference type="SMART" id="SM00862">
    <property type="entry name" value="Trans_reg_C"/>
    <property type="match status" value="1"/>
</dbReference>
<proteinExistence type="inferred from homology"/>
<dbReference type="GO" id="GO:0000160">
    <property type="term" value="P:phosphorelay signal transduction system"/>
    <property type="evidence" value="ECO:0007669"/>
    <property type="project" value="InterPro"/>
</dbReference>
<evidence type="ECO:0000256" key="1">
    <source>
        <dbReference type="ARBA" id="ARBA00005820"/>
    </source>
</evidence>
<reference evidence="5 6" key="1">
    <citation type="submission" date="2016-12" db="EMBL/GenBank/DDBJ databases">
        <title>The new phylogeny of genus Mycobacterium.</title>
        <authorList>
            <person name="Tortoli E."/>
            <person name="Trovato A."/>
            <person name="Cirillo D.M."/>
        </authorList>
    </citation>
    <scope>NUCLEOTIDE SEQUENCE [LARGE SCALE GENOMIC DNA]</scope>
    <source>
        <strain evidence="5 6">DSM 45130</strain>
    </source>
</reference>
<dbReference type="PANTHER" id="PTHR35807">
    <property type="entry name" value="TRANSCRIPTIONAL REGULATOR REDD-RELATED"/>
    <property type="match status" value="1"/>
</dbReference>
<dbReference type="GO" id="GO:0003677">
    <property type="term" value="F:DNA binding"/>
    <property type="evidence" value="ECO:0007669"/>
    <property type="project" value="UniProtKB-UniRule"/>
</dbReference>
<keyword evidence="2" id="KW-0805">Transcription regulation</keyword>
<organism evidence="5 6">
    <name type="scientific">Mycolicibacterium insubricum</name>
    <dbReference type="NCBI Taxonomy" id="444597"/>
    <lineage>
        <taxon>Bacteria</taxon>
        <taxon>Bacillati</taxon>
        <taxon>Actinomycetota</taxon>
        <taxon>Actinomycetes</taxon>
        <taxon>Mycobacteriales</taxon>
        <taxon>Mycobacteriaceae</taxon>
        <taxon>Mycolicibacterium</taxon>
    </lineage>
</organism>
<dbReference type="SUPFAM" id="SSF52540">
    <property type="entry name" value="P-loop containing nucleoside triphosphate hydrolases"/>
    <property type="match status" value="1"/>
</dbReference>
<dbReference type="RefSeq" id="WP_083030764.1">
    <property type="nucleotide sequence ID" value="NZ_AP022618.1"/>
</dbReference>
<keyword evidence="3" id="KW-0238">DNA-binding</keyword>
<dbReference type="SUPFAM" id="SSF46894">
    <property type="entry name" value="C-terminal effector domain of the bipartite response regulators"/>
    <property type="match status" value="1"/>
</dbReference>
<protein>
    <submittedName>
        <fullName evidence="5">AAA family ATPase</fullName>
    </submittedName>
</protein>
<dbReference type="OrthoDB" id="134712at2"/>
<evidence type="ECO:0000256" key="2">
    <source>
        <dbReference type="ARBA" id="ARBA00023015"/>
    </source>
</evidence>
<accession>A0A1X0DEA0</accession>
<dbReference type="SMART" id="SM01043">
    <property type="entry name" value="BTAD"/>
    <property type="match status" value="1"/>
</dbReference>
<dbReference type="Pfam" id="PF13191">
    <property type="entry name" value="AAA_16"/>
    <property type="match status" value="1"/>
</dbReference>
<dbReference type="Pfam" id="PF03704">
    <property type="entry name" value="BTAD"/>
    <property type="match status" value="1"/>
</dbReference>
<comment type="similarity">
    <text evidence="1">Belongs to the AfsR/DnrI/RedD regulatory family.</text>
</comment>
<dbReference type="SUPFAM" id="SSF48452">
    <property type="entry name" value="TPR-like"/>
    <property type="match status" value="1"/>
</dbReference>
<dbReference type="GO" id="GO:0006355">
    <property type="term" value="P:regulation of DNA-templated transcription"/>
    <property type="evidence" value="ECO:0007669"/>
    <property type="project" value="InterPro"/>
</dbReference>
<dbReference type="InterPro" id="IPR005158">
    <property type="entry name" value="BTAD"/>
</dbReference>
<keyword evidence="6" id="KW-1185">Reference proteome</keyword>
<comment type="caution">
    <text evidence="5">The sequence shown here is derived from an EMBL/GenBank/DDBJ whole genome shotgun (WGS) entry which is preliminary data.</text>
</comment>
<evidence type="ECO:0000313" key="5">
    <source>
        <dbReference type="EMBL" id="ORA70724.1"/>
    </source>
</evidence>
<dbReference type="EMBL" id="MVHS01000019">
    <property type="protein sequence ID" value="ORA70724.1"/>
    <property type="molecule type" value="Genomic_DNA"/>
</dbReference>
<dbReference type="AlphaFoldDB" id="A0A1X0DEA0"/>
<evidence type="ECO:0000313" key="6">
    <source>
        <dbReference type="Proteomes" id="UP000192801"/>
    </source>
</evidence>
<name>A0A1X0DEA0_9MYCO</name>
<dbReference type="Gene3D" id="1.10.10.10">
    <property type="entry name" value="Winged helix-like DNA-binding domain superfamily/Winged helix DNA-binding domain"/>
    <property type="match status" value="1"/>
</dbReference>
<dbReference type="InterPro" id="IPR016032">
    <property type="entry name" value="Sig_transdc_resp-reg_C-effctor"/>
</dbReference>
<sequence>MHLQLLGPLQAVVDGRPVELGPPKQRAVLAVLALAGGAVVSADRLIDAVWGDDAPASATAGLHAYISNLRKALRGDSLGSPIVRQAPGYRLALPADARIDLAEFTASCTAAREAAAAGAWTDALAEADTALALQRGPLLADLADADWVTAEAVRVDELRTECTETRIAAMLALGRTTEALTGALALRADQPLRDRACWLHMLAAYRAGRTAEAMDAYTDYARHLDTELGLTPGPELRELQTLILAQSPELATWPRPSAWTGATDVQAPVIDPPELPSPEPTTGALVGRERELPVITALLDDIDAGDTSWLVLTGPPGIGKTRLAEEAAARGNAPVIWVDCPDESGTPPWWPMRRLVRALGADADEILAVPPDADPDAARFLVYERLHLLLATAEPRLLVIDDAQWADAASLGALAYLAGVLRGHPVGVVLTVRDGRHGPELDRLLTTLARSDRGRHLPVPALAADDVAALANGIAEEPLSTDEAALLAERTGGNPFFVGEYARLPRRDRGTDIPSAVRSVLDRRLAGLADPVITVLRTAAVIGDRLDAEALGLLRAVTALDLDGLADLLDEAADARILVTAHASSAYEFAHGLLREHLLAGMPPMRRQRLHARVAELLGDAPENAGRRAQHLIDALPLVDPVDVVDACRVAAEQAAAQWSSETAAHWWQAALAAYELIPAAGRSDADGDALTVALLQALARAGRGQTVLDAAADGLTEALASGRSVTVGRIAAELLRVSGGWPWPAPGGDPGALLELLWRAVDLVGGDPAAGARVRAALAVGSCYHPDPSVVSRLLADADTLAEQCGDPDVAADVLLGRLIAYSGVSDYSRASLDWAAELIVLPHTRGREDTVTAHSVATMATFNLADLPATRAHLQAGISGSEQLRLPVLRVQLRWLEAVLAVWEGDFAEARRHHRIAAAVHGQTELYGAGSALLALASLLREEGDLSGDGIPFDDHRDDGGEDMLAVVRTAICATPEDAAALAAYGLGDEHVWSALGRAALMAHLCADFHLADYAPEVLARLDGHRDEIAVIGQVGVIGPVALATARLHTLLGDTDAARADLARARRIAQRGGGVPSLLRCRLLARELDSDARDDDLAADAQRLGMHGVAAAARR</sequence>
<dbReference type="Gene3D" id="3.40.50.300">
    <property type="entry name" value="P-loop containing nucleotide triphosphate hydrolases"/>
    <property type="match status" value="1"/>
</dbReference>
<dbReference type="STRING" id="444597.BST26_10340"/>